<dbReference type="EMBL" id="OOIP01000009">
    <property type="protein sequence ID" value="SPO38243.1"/>
    <property type="molecule type" value="Genomic_DNA"/>
</dbReference>
<evidence type="ECO:0000313" key="2">
    <source>
        <dbReference type="EMBL" id="SPO38242.1"/>
    </source>
</evidence>
<organism evidence="3 4">
    <name type="scientific">Pseudozyma flocculosa</name>
    <dbReference type="NCBI Taxonomy" id="84751"/>
    <lineage>
        <taxon>Eukaryota</taxon>
        <taxon>Fungi</taxon>
        <taxon>Dikarya</taxon>
        <taxon>Basidiomycota</taxon>
        <taxon>Ustilaginomycotina</taxon>
        <taxon>Ustilaginomycetes</taxon>
        <taxon>Ustilaginales</taxon>
        <taxon>Ustilaginaceae</taxon>
        <taxon>Pseudozyma</taxon>
    </lineage>
</organism>
<accession>A0A5C3F159</accession>
<protein>
    <submittedName>
        <fullName evidence="3">Uncharacterized protein</fullName>
    </submittedName>
</protein>
<dbReference type="AlphaFoldDB" id="A0A5C3F159"/>
<evidence type="ECO:0000313" key="4">
    <source>
        <dbReference type="Proteomes" id="UP000323386"/>
    </source>
</evidence>
<evidence type="ECO:0000256" key="1">
    <source>
        <dbReference type="SAM" id="MobiDB-lite"/>
    </source>
</evidence>
<evidence type="ECO:0000313" key="3">
    <source>
        <dbReference type="EMBL" id="SPO38243.1"/>
    </source>
</evidence>
<feature type="region of interest" description="Disordered" evidence="1">
    <location>
        <begin position="81"/>
        <end position="179"/>
    </location>
</feature>
<gene>
    <name evidence="2" type="ORF">PSFLO_03719</name>
    <name evidence="3" type="ORF">PSFLO_03720</name>
</gene>
<feature type="compositionally biased region" description="Low complexity" evidence="1">
    <location>
        <begin position="159"/>
        <end position="179"/>
    </location>
</feature>
<name>A0A5C3F159_9BASI</name>
<feature type="compositionally biased region" description="Pro residues" evidence="1">
    <location>
        <begin position="90"/>
        <end position="103"/>
    </location>
</feature>
<sequence length="209" mass="22032">MAVGIPTAPFFMAKAAISYGFFGRTTTRGHFLGSSYGIFGRRATHSPGPTPLCAEYGPFCLRQLRRPCARAGPFATRPFATQHFAKPIRRPPISPAILPPPPDTTRQLAASRQPRPAARPCQHPPAPASQKPATSCQPASHHLPGSASPAQPPDPASHPPAARQPSAAASRAAASPSRLATDSALLLLPPLPSIVGDVGERPLQSLRRF</sequence>
<reference evidence="3 4" key="1">
    <citation type="submission" date="2018-03" db="EMBL/GenBank/DDBJ databases">
        <authorList>
            <person name="Guldener U."/>
        </authorList>
    </citation>
    <scope>NUCLEOTIDE SEQUENCE [LARGE SCALE GENOMIC DNA]</scope>
    <source>
        <strain evidence="3 4">DAOM196992</strain>
    </source>
</reference>
<keyword evidence="4" id="KW-1185">Reference proteome</keyword>
<dbReference type="EMBL" id="OOIP01000009">
    <property type="protein sequence ID" value="SPO38242.1"/>
    <property type="molecule type" value="Genomic_DNA"/>
</dbReference>
<dbReference type="Proteomes" id="UP000323386">
    <property type="component" value="Unassembled WGS sequence"/>
</dbReference>
<feature type="compositionally biased region" description="Low complexity" evidence="1">
    <location>
        <begin position="106"/>
        <end position="121"/>
    </location>
</feature>
<proteinExistence type="predicted"/>